<protein>
    <submittedName>
        <fullName evidence="1">Uncharacterized protein</fullName>
    </submittedName>
</protein>
<proteinExistence type="predicted"/>
<reference evidence="1 2" key="1">
    <citation type="journal article" date="2011" name="J. Bacteriol.">
        <title>Comparative genomics of 28 Salmonella enterica isolates: evidence for CRISPR-mediated adaptive sublineage evolution.</title>
        <authorList>
            <person name="Fricke W.F."/>
            <person name="Mammel M.K."/>
            <person name="McDermott P.F."/>
            <person name="Tartera C."/>
            <person name="White D.G."/>
            <person name="Leclerc J.E."/>
            <person name="Ravel J."/>
            <person name="Cebula T.A."/>
        </authorList>
    </citation>
    <scope>NUCLEOTIDE SEQUENCE [LARGE SCALE GENOMIC DNA]</scope>
    <source>
        <strain evidence="1 2">SL254</strain>
    </source>
</reference>
<dbReference type="Proteomes" id="UP000008824">
    <property type="component" value="Chromosome"/>
</dbReference>
<gene>
    <name evidence="1" type="ordered locus">SNSL254_A2158</name>
</gene>
<evidence type="ECO:0000313" key="1">
    <source>
        <dbReference type="EMBL" id="ACF61241.1"/>
    </source>
</evidence>
<organism evidence="1 2">
    <name type="scientific">Salmonella newport (strain SL254)</name>
    <dbReference type="NCBI Taxonomy" id="423368"/>
    <lineage>
        <taxon>Bacteria</taxon>
        <taxon>Pseudomonadati</taxon>
        <taxon>Pseudomonadota</taxon>
        <taxon>Gammaproteobacteria</taxon>
        <taxon>Enterobacterales</taxon>
        <taxon>Enterobacteriaceae</taxon>
        <taxon>Salmonella</taxon>
    </lineage>
</organism>
<evidence type="ECO:0000313" key="2">
    <source>
        <dbReference type="Proteomes" id="UP000008824"/>
    </source>
</evidence>
<accession>A0A0H3BKZ6</accession>
<name>A0A0H3BKZ6_SALNS</name>
<dbReference type="EMBL" id="CP001113">
    <property type="protein sequence ID" value="ACF61241.1"/>
    <property type="molecule type" value="Genomic_DNA"/>
</dbReference>
<dbReference type="KEGG" id="see:SNSL254_A2158"/>
<dbReference type="AlphaFoldDB" id="A0A0H3BKZ6"/>
<dbReference type="HOGENOM" id="CLU_218426_0_0_6"/>
<sequence length="43" mass="4963">MRKNKLFWLWVILHQSAIQSPFPYLTAGSAPDATLTENKLFVE</sequence>